<dbReference type="Gene3D" id="2.40.160.60">
    <property type="entry name" value="Outer membrane protein transport protein (OMPP1/FadL/TodX)"/>
    <property type="match status" value="1"/>
</dbReference>
<dbReference type="RefSeq" id="WP_112058296.1">
    <property type="nucleotide sequence ID" value="NZ_UAWL01000006.1"/>
</dbReference>
<dbReference type="AlphaFoldDB" id="A0A2X3B7U5"/>
<evidence type="ECO:0000313" key="2">
    <source>
        <dbReference type="Proteomes" id="UP000250166"/>
    </source>
</evidence>
<protein>
    <submittedName>
        <fullName evidence="1">Putative secreted protein</fullName>
    </submittedName>
</protein>
<gene>
    <name evidence="1" type="ORF">NCTC13102_00351</name>
</gene>
<accession>A0A2X3B7U5</accession>
<reference evidence="1 2" key="1">
    <citation type="submission" date="2018-06" db="EMBL/GenBank/DDBJ databases">
        <authorList>
            <consortium name="Pathogen Informatics"/>
            <person name="Doyle S."/>
        </authorList>
    </citation>
    <scope>NUCLEOTIDE SEQUENCE [LARGE SCALE GENOMIC DNA]</scope>
    <source>
        <strain evidence="1 2">NCTC13102</strain>
    </source>
</reference>
<dbReference type="EMBL" id="UAWL01000006">
    <property type="protein sequence ID" value="SQB97777.1"/>
    <property type="molecule type" value="Genomic_DNA"/>
</dbReference>
<dbReference type="Proteomes" id="UP000250166">
    <property type="component" value="Unassembled WGS sequence"/>
</dbReference>
<dbReference type="SUPFAM" id="SSF56935">
    <property type="entry name" value="Porins"/>
    <property type="match status" value="1"/>
</dbReference>
<name>A0A2X3B7U5_9HELI</name>
<evidence type="ECO:0000313" key="1">
    <source>
        <dbReference type="EMBL" id="SQB97777.1"/>
    </source>
</evidence>
<organism evidence="1 2">
    <name type="scientific">Helicobacter fennelliae</name>
    <dbReference type="NCBI Taxonomy" id="215"/>
    <lineage>
        <taxon>Bacteria</taxon>
        <taxon>Pseudomonadati</taxon>
        <taxon>Campylobacterota</taxon>
        <taxon>Epsilonproteobacteria</taxon>
        <taxon>Campylobacterales</taxon>
        <taxon>Helicobacteraceae</taxon>
        <taxon>Helicobacter</taxon>
    </lineage>
</organism>
<dbReference type="InterPro" id="IPR032811">
    <property type="entry name" value="Put_conjugal_transfer"/>
</dbReference>
<proteinExistence type="predicted"/>
<sequence length="583" mass="61713">MKKICLGSIALISSLFGLEFGGMGNISAGMGGAGVALKNSQWAIYYNPALLAVNKKSGFAYSFGVGYKETNLSAIAGIDFNNLEQMPNKINGLFNGTTTRSVGTTRVRRSTGAKATPLVGGAMGDVLANLVGKTNGSATDDDLKTYIDTVAKNNGITVDTSKGVDQIVQDIQKNPQGNAAFDEIKQGLQASIDKTKAQNPNDESLGLLGTIVDNLTPENVGGLLEIAGKGNTSMNLGTILSKMGGITLSTSSDPSLNQFLKDVGIINDVLHRNDFSIATQNGLVINIGSKNTKRGTISVAIMPSAFVSATARIDNTHNRIIIDAGSSNYAEVSVGSGSVTITNSDKTTFDSSSLLSDQANHALNVSSVTIAEVPVGYGHLFETKIGNFAVGGAVKYIFGLGYAMNAQGGFNNLTSNINVNAKDIQQTRTFGIDLGFLYQPRFTKNFSIGLVAKNLNAPKIKTNMQRVTLNPQVRAGLSYTFLSDKIVLALDADLLPNDTLSIARPKSQVVGGGLLFDFKWVDLRLGSMYDFRNNSNEGMILTAGINILGFLDVAVQSNLHMASFEGISLPSYFNVKLGGSFSW</sequence>
<dbReference type="Pfam" id="PF13729">
    <property type="entry name" value="TraF_2"/>
    <property type="match status" value="1"/>
</dbReference>